<feature type="chain" id="PRO_5010553522" description="DUF928 domain-containing protein" evidence="2">
    <location>
        <begin position="23"/>
        <end position="276"/>
    </location>
</feature>
<dbReference type="AlphaFoldDB" id="A0A1U7IQD0"/>
<dbReference type="InterPro" id="IPR010328">
    <property type="entry name" value="DUF928"/>
</dbReference>
<sequence>MTLSKKSLINSGILLLLTLAIASPLAFRVDAQSATSSNESLPTNWGAYEPDGSIGSPGRREGGGTRGPCVENNVNHKVTALIPLNGFGTTIADYPTFAVYIPQLSSESNPEIEFVLRTSEKKEIYKTKFNIKQGGIVSFILPKNSNVPGLKLNQNYFWTVTLICNPEAMDTGDVSGNKKVEGIVIRRVTPNASLRQELAAAKSWRDRVTIYAKAGIWYDALSNLAELRRRNPTDPIIVRNWRELLKSVGIEELAQEPILAPLVGANQLSSEVTPIN</sequence>
<accession>A0A1U7IQD0</accession>
<dbReference type="Pfam" id="PF06051">
    <property type="entry name" value="DUF928"/>
    <property type="match status" value="1"/>
</dbReference>
<protein>
    <recommendedName>
        <fullName evidence="5">DUF928 domain-containing protein</fullName>
    </recommendedName>
</protein>
<evidence type="ECO:0000256" key="2">
    <source>
        <dbReference type="SAM" id="SignalP"/>
    </source>
</evidence>
<dbReference type="Proteomes" id="UP000185860">
    <property type="component" value="Unassembled WGS sequence"/>
</dbReference>
<feature type="region of interest" description="Disordered" evidence="1">
    <location>
        <begin position="36"/>
        <end position="66"/>
    </location>
</feature>
<proteinExistence type="predicted"/>
<dbReference type="STRING" id="454136.NIES2119_04955"/>
<keyword evidence="2" id="KW-0732">Signal</keyword>
<evidence type="ECO:0000313" key="4">
    <source>
        <dbReference type="Proteomes" id="UP000185860"/>
    </source>
</evidence>
<gene>
    <name evidence="3" type="ORF">NIES2119_04955</name>
</gene>
<feature type="signal peptide" evidence="2">
    <location>
        <begin position="1"/>
        <end position="22"/>
    </location>
</feature>
<evidence type="ECO:0000313" key="3">
    <source>
        <dbReference type="EMBL" id="OKH39624.1"/>
    </source>
</evidence>
<evidence type="ECO:0008006" key="5">
    <source>
        <dbReference type="Google" id="ProtNLM"/>
    </source>
</evidence>
<evidence type="ECO:0000256" key="1">
    <source>
        <dbReference type="SAM" id="MobiDB-lite"/>
    </source>
</evidence>
<dbReference type="OrthoDB" id="445469at2"/>
<name>A0A1U7IQD0_9CYAN</name>
<organism evidence="3 4">
    <name type="scientific">[Phormidium ambiguum] IAM M-71</name>
    <dbReference type="NCBI Taxonomy" id="454136"/>
    <lineage>
        <taxon>Bacteria</taxon>
        <taxon>Bacillati</taxon>
        <taxon>Cyanobacteriota</taxon>
        <taxon>Cyanophyceae</taxon>
        <taxon>Oscillatoriophycideae</taxon>
        <taxon>Aerosakkonematales</taxon>
        <taxon>Aerosakkonemataceae</taxon>
        <taxon>Floridanema</taxon>
    </lineage>
</organism>
<dbReference type="RefSeq" id="WP_073592345.1">
    <property type="nucleotide sequence ID" value="NZ_MRCE01000004.1"/>
</dbReference>
<comment type="caution">
    <text evidence="3">The sequence shown here is derived from an EMBL/GenBank/DDBJ whole genome shotgun (WGS) entry which is preliminary data.</text>
</comment>
<dbReference type="EMBL" id="MRCE01000004">
    <property type="protein sequence ID" value="OKH39624.1"/>
    <property type="molecule type" value="Genomic_DNA"/>
</dbReference>
<reference evidence="3 4" key="1">
    <citation type="submission" date="2016-11" db="EMBL/GenBank/DDBJ databases">
        <title>Draft Genome Sequences of Nine Cyanobacterial Strains from Diverse Habitats.</title>
        <authorList>
            <person name="Zhu T."/>
            <person name="Hou S."/>
            <person name="Lu X."/>
            <person name="Hess W.R."/>
        </authorList>
    </citation>
    <scope>NUCLEOTIDE SEQUENCE [LARGE SCALE GENOMIC DNA]</scope>
    <source>
        <strain evidence="3 4">IAM M-71</strain>
    </source>
</reference>